<dbReference type="PANTHER" id="PTHR43834">
    <property type="entry name" value="GTPASE DER"/>
    <property type="match status" value="1"/>
</dbReference>
<evidence type="ECO:0000313" key="13">
    <source>
        <dbReference type="Proteomes" id="UP000243633"/>
    </source>
</evidence>
<comment type="subunit">
    <text evidence="8">Associates with the 50S ribosomal subunit.</text>
</comment>
<keyword evidence="5 8" id="KW-0547">Nucleotide-binding</keyword>
<feature type="binding site" evidence="8">
    <location>
        <begin position="197"/>
        <end position="204"/>
    </location>
    <ligand>
        <name>GTP</name>
        <dbReference type="ChEBI" id="CHEBI:37565"/>
        <label>2</label>
    </ligand>
</feature>
<evidence type="ECO:0000256" key="3">
    <source>
        <dbReference type="ARBA" id="ARBA00022517"/>
    </source>
</evidence>
<accession>A0A160SW76</accession>
<proteinExistence type="inferred from homology"/>
<dbReference type="Pfam" id="PF01926">
    <property type="entry name" value="MMR_HSR1"/>
    <property type="match status" value="2"/>
</dbReference>
<dbReference type="GO" id="GO:0005525">
    <property type="term" value="F:GTP binding"/>
    <property type="evidence" value="ECO:0007669"/>
    <property type="project" value="UniProtKB-UniRule"/>
</dbReference>
<dbReference type="InterPro" id="IPR015946">
    <property type="entry name" value="KH_dom-like_a/b"/>
</dbReference>
<dbReference type="GO" id="GO:0043022">
    <property type="term" value="F:ribosome binding"/>
    <property type="evidence" value="ECO:0007669"/>
    <property type="project" value="TreeGrafter"/>
</dbReference>
<comment type="caution">
    <text evidence="8">Lacks conserved residue(s) required for the propagation of feature annotation.</text>
</comment>
<feature type="domain" description="G" evidence="10">
    <location>
        <begin position="4"/>
        <end position="126"/>
    </location>
</feature>
<evidence type="ECO:0000256" key="1">
    <source>
        <dbReference type="ARBA" id="ARBA00008279"/>
    </source>
</evidence>
<feature type="domain" description="GTPase Der C-terminal KH-domain-like" evidence="11">
    <location>
        <begin position="372"/>
        <end position="447"/>
    </location>
</feature>
<feature type="binding site" evidence="8">
    <location>
        <begin position="9"/>
        <end position="16"/>
    </location>
    <ligand>
        <name>GTP</name>
        <dbReference type="ChEBI" id="CHEBI:37565"/>
        <label>1</label>
    </ligand>
</feature>
<dbReference type="STRING" id="98804.BTSPAZIEG_0417"/>
<evidence type="ECO:0000259" key="10">
    <source>
        <dbReference type="Pfam" id="PF01926"/>
    </source>
</evidence>
<evidence type="ECO:0000256" key="6">
    <source>
        <dbReference type="ARBA" id="ARBA00023134"/>
    </source>
</evidence>
<dbReference type="Proteomes" id="UP000243633">
    <property type="component" value="Chromosome 1"/>
</dbReference>
<dbReference type="InterPro" id="IPR027417">
    <property type="entry name" value="P-loop_NTPase"/>
</dbReference>
<dbReference type="PRINTS" id="PR00326">
    <property type="entry name" value="GTP1OBG"/>
</dbReference>
<dbReference type="Gene3D" id="3.40.50.300">
    <property type="entry name" value="P-loop containing nucleotide triphosphate hydrolases"/>
    <property type="match status" value="2"/>
</dbReference>
<dbReference type="HAMAP" id="MF_00195">
    <property type="entry name" value="GTPase_Der"/>
    <property type="match status" value="1"/>
</dbReference>
<reference evidence="13" key="1">
    <citation type="submission" date="2015-10" db="EMBL/GenBank/DDBJ databases">
        <authorList>
            <person name="Manzano-Marin A."/>
            <person name="Manzano-Marin A."/>
        </authorList>
    </citation>
    <scope>NUCLEOTIDE SEQUENCE [LARGE SCALE GENOMIC DNA]</scope>
    <source>
        <strain evidence="13">BTs</strain>
    </source>
</reference>
<dbReference type="GO" id="GO:0042254">
    <property type="term" value="P:ribosome biogenesis"/>
    <property type="evidence" value="ECO:0007669"/>
    <property type="project" value="UniProtKB-KW"/>
</dbReference>
<dbReference type="InterPro" id="IPR032859">
    <property type="entry name" value="KH_dom-like"/>
</dbReference>
<evidence type="ECO:0000256" key="8">
    <source>
        <dbReference type="HAMAP-Rule" id="MF_00195"/>
    </source>
</evidence>
<dbReference type="InterPro" id="IPR005225">
    <property type="entry name" value="Small_GTP-bd"/>
</dbReference>
<evidence type="ECO:0000256" key="7">
    <source>
        <dbReference type="ARBA" id="ARBA00032345"/>
    </source>
</evidence>
<feature type="binding site" evidence="8">
    <location>
        <begin position="309"/>
        <end position="312"/>
    </location>
    <ligand>
        <name>GTP</name>
        <dbReference type="ChEBI" id="CHEBI:37565"/>
        <label>2</label>
    </ligand>
</feature>
<keyword evidence="6 8" id="KW-0342">GTP-binding</keyword>
<feature type="binding site" evidence="8">
    <location>
        <begin position="56"/>
        <end position="60"/>
    </location>
    <ligand>
        <name>GTP</name>
        <dbReference type="ChEBI" id="CHEBI:37565"/>
        <label>1</label>
    </ligand>
</feature>
<comment type="similarity">
    <text evidence="1 8 9">Belongs to the TRAFAC class TrmE-Era-EngA-EngB-Septin-like GTPase superfamily. EngA (Der) GTPase family.</text>
</comment>
<dbReference type="RefSeq" id="WP_075472972.1">
    <property type="nucleotide sequence ID" value="NZ_LN890285.1"/>
</dbReference>
<dbReference type="NCBIfam" id="TIGR03594">
    <property type="entry name" value="GTPase_EngA"/>
    <property type="match status" value="1"/>
</dbReference>
<comment type="function">
    <text evidence="8 9">GTPase that plays an essential role in the late steps of ribosome biogenesis.</text>
</comment>
<name>A0A160SW76_BUCTT</name>
<gene>
    <name evidence="8 12" type="primary">der</name>
    <name evidence="12" type="ORF">BTSPAZIEG_0417</name>
</gene>
<protein>
    <recommendedName>
        <fullName evidence="2 8">GTPase Der</fullName>
    </recommendedName>
    <alternativeName>
        <fullName evidence="7 8">GTP-binding protein EngA</fullName>
    </alternativeName>
</protein>
<dbReference type="PANTHER" id="PTHR43834:SF6">
    <property type="entry name" value="GTPASE DER"/>
    <property type="match status" value="1"/>
</dbReference>
<dbReference type="PATRIC" id="fig|98804.3.peg.386"/>
<evidence type="ECO:0000313" key="12">
    <source>
        <dbReference type="EMBL" id="CUR53367.1"/>
    </source>
</evidence>
<feature type="binding site" evidence="8">
    <location>
        <begin position="125"/>
        <end position="128"/>
    </location>
    <ligand>
        <name>GTP</name>
        <dbReference type="ChEBI" id="CHEBI:37565"/>
        <label>1</label>
    </ligand>
</feature>
<dbReference type="InterPro" id="IPR006073">
    <property type="entry name" value="GTP-bd"/>
</dbReference>
<dbReference type="Gene3D" id="3.30.300.20">
    <property type="match status" value="1"/>
</dbReference>
<evidence type="ECO:0000259" key="11">
    <source>
        <dbReference type="Pfam" id="PF14714"/>
    </source>
</evidence>
<feature type="domain" description="G" evidence="10">
    <location>
        <begin position="192"/>
        <end position="310"/>
    </location>
</feature>
<evidence type="ECO:0000256" key="9">
    <source>
        <dbReference type="RuleBase" id="RU004481"/>
    </source>
</evidence>
<keyword evidence="13" id="KW-1185">Reference proteome</keyword>
<dbReference type="SUPFAM" id="SSF52540">
    <property type="entry name" value="P-loop containing nucleoside triphosphate hydrolases"/>
    <property type="match status" value="2"/>
</dbReference>
<keyword evidence="3 8" id="KW-0690">Ribosome biogenesis</keyword>
<dbReference type="OrthoDB" id="9805918at2"/>
<organism evidence="12 13">
    <name type="scientific">Buchnera aphidicola subsp. Tuberolachnus salignus</name>
    <dbReference type="NCBI Taxonomy" id="98804"/>
    <lineage>
        <taxon>Bacteria</taxon>
        <taxon>Pseudomonadati</taxon>
        <taxon>Pseudomonadota</taxon>
        <taxon>Gammaproteobacteria</taxon>
        <taxon>Enterobacterales</taxon>
        <taxon>Erwiniaceae</taxon>
        <taxon>Buchnera</taxon>
    </lineage>
</organism>
<dbReference type="NCBIfam" id="TIGR00231">
    <property type="entry name" value="small_GTP"/>
    <property type="match status" value="2"/>
</dbReference>
<evidence type="ECO:0000256" key="2">
    <source>
        <dbReference type="ARBA" id="ARBA00020953"/>
    </source>
</evidence>
<evidence type="ECO:0000256" key="5">
    <source>
        <dbReference type="ARBA" id="ARBA00022741"/>
    </source>
</evidence>
<dbReference type="InterPro" id="IPR016484">
    <property type="entry name" value="GTPase_Der"/>
</dbReference>
<dbReference type="AlphaFoldDB" id="A0A160SW76"/>
<keyword evidence="4 9" id="KW-0677">Repeat</keyword>
<sequence length="456" mass="53612">MYPKIVLIGRSNVGKSSFFNMLTKKKNMLVHKLKGTTYDRNFENFYFQDKKFILMDTAGFELSFFTKKLKKNSLFVQIYTQIIESIKESDLVIFMVDANISSSNLDFLILKKIQKNFKKIFLCINKIDLIKDFFIDNNFYKFGIKNIYPISILHRIGILDLLKSIYYFFYIKQKKKFECFNNISKKKKISIKIGVIGKSNVGKSTLINSLINEKRVITHEIAGTTRDLIKIPFTDHKNSYFLIDTRGFQRKKTQKNFIDSISRIKTINFLSECHVVLIIFDAYLGVTSHDLSLLNLIIKKGCAFIIVINKWDLISQNKKFFLKKNIFLRLKFIKCYKIFFVSALKKIGIQNFFNEIKKVYKNSIQIFTPLFLTKILQKAILYHPTHMGTNHKLIRLKYAHLGGTNPLKIIIHGTQTQFLKISYQKYLKNFFQKKLNIFSSPIVLFFKNSINPYIKK</sequence>
<dbReference type="Pfam" id="PF14714">
    <property type="entry name" value="KH_dom-like"/>
    <property type="match status" value="1"/>
</dbReference>
<dbReference type="PIRSF" id="PIRSF006485">
    <property type="entry name" value="GTP-binding_EngA"/>
    <property type="match status" value="1"/>
</dbReference>
<dbReference type="EMBL" id="LN890285">
    <property type="protein sequence ID" value="CUR53367.1"/>
    <property type="molecule type" value="Genomic_DNA"/>
</dbReference>
<evidence type="ECO:0000256" key="4">
    <source>
        <dbReference type="ARBA" id="ARBA00022737"/>
    </source>
</evidence>